<dbReference type="InterPro" id="IPR036955">
    <property type="entry name" value="AP2/ERF_dom_sf"/>
</dbReference>
<dbReference type="SMART" id="SM00380">
    <property type="entry name" value="AP2"/>
    <property type="match status" value="1"/>
</dbReference>
<keyword evidence="2" id="KW-0805">Transcription regulation</keyword>
<evidence type="ECO:0000256" key="1">
    <source>
        <dbReference type="ARBA" id="ARBA00004123"/>
    </source>
</evidence>
<dbReference type="InterPro" id="IPR045277">
    <property type="entry name" value="DRE1A-I"/>
</dbReference>
<reference evidence="10" key="3">
    <citation type="submission" date="2020-12" db="UniProtKB">
        <authorList>
            <consortium name="EnsemblPlants"/>
        </authorList>
    </citation>
    <scope>IDENTIFICATION</scope>
</reference>
<dbReference type="AlphaFoldDB" id="A0A2K1KJ98"/>
<evidence type="ECO:0000256" key="6">
    <source>
        <dbReference type="ARBA" id="ARBA00023242"/>
    </source>
</evidence>
<evidence type="ECO:0000256" key="4">
    <source>
        <dbReference type="ARBA" id="ARBA00023159"/>
    </source>
</evidence>
<evidence type="ECO:0000259" key="8">
    <source>
        <dbReference type="PROSITE" id="PS51032"/>
    </source>
</evidence>
<reference evidence="9 11" key="1">
    <citation type="journal article" date="2008" name="Science">
        <title>The Physcomitrella genome reveals evolutionary insights into the conquest of land by plants.</title>
        <authorList>
            <person name="Rensing S."/>
            <person name="Lang D."/>
            <person name="Zimmer A."/>
            <person name="Terry A."/>
            <person name="Salamov A."/>
            <person name="Shapiro H."/>
            <person name="Nishiyama T."/>
            <person name="Perroud P.-F."/>
            <person name="Lindquist E."/>
            <person name="Kamisugi Y."/>
            <person name="Tanahashi T."/>
            <person name="Sakakibara K."/>
            <person name="Fujita T."/>
            <person name="Oishi K."/>
            <person name="Shin-I T."/>
            <person name="Kuroki Y."/>
            <person name="Toyoda A."/>
            <person name="Suzuki Y."/>
            <person name="Hashimoto A."/>
            <person name="Yamaguchi K."/>
            <person name="Sugano A."/>
            <person name="Kohara Y."/>
            <person name="Fujiyama A."/>
            <person name="Anterola A."/>
            <person name="Aoki S."/>
            <person name="Ashton N."/>
            <person name="Barbazuk W.B."/>
            <person name="Barker E."/>
            <person name="Bennetzen J."/>
            <person name="Bezanilla M."/>
            <person name="Blankenship R."/>
            <person name="Cho S.H."/>
            <person name="Dutcher S."/>
            <person name="Estelle M."/>
            <person name="Fawcett J.A."/>
            <person name="Gundlach H."/>
            <person name="Hanada K."/>
            <person name="Heyl A."/>
            <person name="Hicks K.A."/>
            <person name="Hugh J."/>
            <person name="Lohr M."/>
            <person name="Mayer K."/>
            <person name="Melkozernov A."/>
            <person name="Murata T."/>
            <person name="Nelson D."/>
            <person name="Pils B."/>
            <person name="Prigge M."/>
            <person name="Reiss B."/>
            <person name="Renner T."/>
            <person name="Rombauts S."/>
            <person name="Rushton P."/>
            <person name="Sanderfoot A."/>
            <person name="Schween G."/>
            <person name="Shiu S.-H."/>
            <person name="Stueber K."/>
            <person name="Theodoulou F.L."/>
            <person name="Tu H."/>
            <person name="Van de Peer Y."/>
            <person name="Verrier P.J."/>
            <person name="Waters E."/>
            <person name="Wood A."/>
            <person name="Yang L."/>
            <person name="Cove D."/>
            <person name="Cuming A."/>
            <person name="Hasebe M."/>
            <person name="Lucas S."/>
            <person name="Mishler D.B."/>
            <person name="Reski R."/>
            <person name="Grigoriev I."/>
            <person name="Quatrano R.S."/>
            <person name="Boore J.L."/>
        </authorList>
    </citation>
    <scope>NUCLEOTIDE SEQUENCE [LARGE SCALE GENOMIC DNA]</scope>
    <source>
        <strain evidence="10 11">cv. Gransden 2004</strain>
    </source>
</reference>
<keyword evidence="6" id="KW-0539">Nucleus</keyword>
<keyword evidence="3" id="KW-0238">DNA-binding</keyword>
<gene>
    <name evidence="9" type="ORF">PHYPA_007523</name>
</gene>
<comment type="subcellular location">
    <subcellularLocation>
        <location evidence="1">Nucleus</location>
    </subcellularLocation>
</comment>
<dbReference type="Proteomes" id="UP000006727">
    <property type="component" value="Chromosome 5"/>
</dbReference>
<protein>
    <recommendedName>
        <fullName evidence="8">AP2/ERF domain-containing protein</fullName>
    </recommendedName>
</protein>
<keyword evidence="11" id="KW-1185">Reference proteome</keyword>
<evidence type="ECO:0000313" key="11">
    <source>
        <dbReference type="Proteomes" id="UP000006727"/>
    </source>
</evidence>
<evidence type="ECO:0000256" key="5">
    <source>
        <dbReference type="ARBA" id="ARBA00023163"/>
    </source>
</evidence>
<keyword evidence="5" id="KW-0804">Transcription</keyword>
<dbReference type="PANTHER" id="PTHR31839:SF2">
    <property type="entry name" value="DEHYDRATION-RESPONSIVE ELEMENT-BINDING PROTEIN 1D"/>
    <property type="match status" value="1"/>
</dbReference>
<evidence type="ECO:0000256" key="7">
    <source>
        <dbReference type="ARBA" id="ARBA00024343"/>
    </source>
</evidence>
<dbReference type="GO" id="GO:0003677">
    <property type="term" value="F:DNA binding"/>
    <property type="evidence" value="ECO:0007669"/>
    <property type="project" value="UniProtKB-KW"/>
</dbReference>
<dbReference type="EnsemblPlants" id="Pp3c5_11150V3.1">
    <property type="protein sequence ID" value="PAC:32952864.CDS.1"/>
    <property type="gene ID" value="Pp3c5_11150"/>
</dbReference>
<feature type="domain" description="AP2/ERF" evidence="8">
    <location>
        <begin position="101"/>
        <end position="159"/>
    </location>
</feature>
<dbReference type="SUPFAM" id="SSF54171">
    <property type="entry name" value="DNA-binding domain"/>
    <property type="match status" value="1"/>
</dbReference>
<evidence type="ECO:0000256" key="3">
    <source>
        <dbReference type="ARBA" id="ARBA00023125"/>
    </source>
</evidence>
<comment type="similarity">
    <text evidence="7">Belongs to the AP2/ERF transcription factor family. ERF subfamily.</text>
</comment>
<dbReference type="Gene3D" id="3.30.730.10">
    <property type="entry name" value="AP2/ERF domain"/>
    <property type="match status" value="1"/>
</dbReference>
<dbReference type="Gramene" id="Pp3c5_11150V3.1">
    <property type="protein sequence ID" value="PAC:32952864.CDS.1"/>
    <property type="gene ID" value="Pp3c5_11150"/>
</dbReference>
<proteinExistence type="inferred from homology"/>
<accession>A0A2K1KJ98</accession>
<dbReference type="GO" id="GO:0003700">
    <property type="term" value="F:DNA-binding transcription factor activity"/>
    <property type="evidence" value="ECO:0007669"/>
    <property type="project" value="InterPro"/>
</dbReference>
<name>A0A2K1KJ98_PHYPA</name>
<keyword evidence="4" id="KW-0010">Activator</keyword>
<sequence length="200" mass="23102">MLQRRRSDWGIVLTMLSAYSKSSRIGRQFRERRTESVRISTASIFSAVSMMFDSSTQCTSTARWIHRSSPNTLWQAEITPASSSRTPGTPRRALTLRSTSGYTGIRLRKDKWVCEMRISETTEKKMWLGSYDTEKEAALAYDAGLHHCSTRRVKQYNFSSSPRLLGPQARLEHLSSVDRRFIVKVIAEEYARNYYTRDIE</sequence>
<evidence type="ECO:0000313" key="10">
    <source>
        <dbReference type="EnsemblPlants" id="PAC:32952864.CDS.1"/>
    </source>
</evidence>
<evidence type="ECO:0000256" key="2">
    <source>
        <dbReference type="ARBA" id="ARBA00023015"/>
    </source>
</evidence>
<dbReference type="PANTHER" id="PTHR31839">
    <property type="entry name" value="DEHYDRATION-RESPONSIVE ELEMENT-BINDING PROTEIN 1D"/>
    <property type="match status" value="1"/>
</dbReference>
<dbReference type="InParanoid" id="A0A2K1KJ98"/>
<organism evidence="9">
    <name type="scientific">Physcomitrium patens</name>
    <name type="common">Spreading-leaved earth moss</name>
    <name type="synonym">Physcomitrella patens</name>
    <dbReference type="NCBI Taxonomy" id="3218"/>
    <lineage>
        <taxon>Eukaryota</taxon>
        <taxon>Viridiplantae</taxon>
        <taxon>Streptophyta</taxon>
        <taxon>Embryophyta</taxon>
        <taxon>Bryophyta</taxon>
        <taxon>Bryophytina</taxon>
        <taxon>Bryopsida</taxon>
        <taxon>Funariidae</taxon>
        <taxon>Funariales</taxon>
        <taxon>Funariaceae</taxon>
        <taxon>Physcomitrium</taxon>
    </lineage>
</organism>
<dbReference type="EMBL" id="ABEU02000005">
    <property type="protein sequence ID" value="PNR53848.1"/>
    <property type="molecule type" value="Genomic_DNA"/>
</dbReference>
<dbReference type="GO" id="GO:0005634">
    <property type="term" value="C:nucleus"/>
    <property type="evidence" value="ECO:0007669"/>
    <property type="project" value="UniProtKB-SubCell"/>
</dbReference>
<reference evidence="9 11" key="2">
    <citation type="journal article" date="2018" name="Plant J.">
        <title>The Physcomitrella patens chromosome-scale assembly reveals moss genome structure and evolution.</title>
        <authorList>
            <person name="Lang D."/>
            <person name="Ullrich K.K."/>
            <person name="Murat F."/>
            <person name="Fuchs J."/>
            <person name="Jenkins J."/>
            <person name="Haas F.B."/>
            <person name="Piednoel M."/>
            <person name="Gundlach H."/>
            <person name="Van Bel M."/>
            <person name="Meyberg R."/>
            <person name="Vives C."/>
            <person name="Morata J."/>
            <person name="Symeonidi A."/>
            <person name="Hiss M."/>
            <person name="Muchero W."/>
            <person name="Kamisugi Y."/>
            <person name="Saleh O."/>
            <person name="Blanc G."/>
            <person name="Decker E.L."/>
            <person name="van Gessel N."/>
            <person name="Grimwood J."/>
            <person name="Hayes R.D."/>
            <person name="Graham S.W."/>
            <person name="Gunter L.E."/>
            <person name="McDaniel S.F."/>
            <person name="Hoernstein S.N.W."/>
            <person name="Larsson A."/>
            <person name="Li F.W."/>
            <person name="Perroud P.F."/>
            <person name="Phillips J."/>
            <person name="Ranjan P."/>
            <person name="Rokshar D.S."/>
            <person name="Rothfels C.J."/>
            <person name="Schneider L."/>
            <person name="Shu S."/>
            <person name="Stevenson D.W."/>
            <person name="Thummler F."/>
            <person name="Tillich M."/>
            <person name="Villarreal Aguilar J.C."/>
            <person name="Widiez T."/>
            <person name="Wong G.K."/>
            <person name="Wymore A."/>
            <person name="Zhang Y."/>
            <person name="Zimmer A.D."/>
            <person name="Quatrano R.S."/>
            <person name="Mayer K.F.X."/>
            <person name="Goodstein D."/>
            <person name="Casacuberta J.M."/>
            <person name="Vandepoele K."/>
            <person name="Reski R."/>
            <person name="Cuming A.C."/>
            <person name="Tuskan G.A."/>
            <person name="Maumus F."/>
            <person name="Salse J."/>
            <person name="Schmutz J."/>
            <person name="Rensing S.A."/>
        </authorList>
    </citation>
    <scope>NUCLEOTIDE SEQUENCE [LARGE SCALE GENOMIC DNA]</scope>
    <source>
        <strain evidence="10 11">cv. Gransden 2004</strain>
    </source>
</reference>
<evidence type="ECO:0000313" key="9">
    <source>
        <dbReference type="EMBL" id="PNR53848.1"/>
    </source>
</evidence>
<dbReference type="InterPro" id="IPR016177">
    <property type="entry name" value="DNA-bd_dom_sf"/>
</dbReference>
<dbReference type="InterPro" id="IPR001471">
    <property type="entry name" value="AP2/ERF_dom"/>
</dbReference>
<dbReference type="PROSITE" id="PS51032">
    <property type="entry name" value="AP2_ERF"/>
    <property type="match status" value="1"/>
</dbReference>